<dbReference type="GO" id="GO:0008170">
    <property type="term" value="F:N-methyltransferase activity"/>
    <property type="evidence" value="ECO:0007669"/>
    <property type="project" value="InterPro"/>
</dbReference>
<dbReference type="HOGENOM" id="CLU_008343_3_0_3"/>
<dbReference type="KEGG" id="acy:Anacy_1751"/>
<accession>K9ZFY3</accession>
<dbReference type="SUPFAM" id="SSF116734">
    <property type="entry name" value="DNA methylase specificity domain"/>
    <property type="match status" value="2"/>
</dbReference>
<dbReference type="Proteomes" id="UP000010474">
    <property type="component" value="Chromosome"/>
</dbReference>
<dbReference type="InterPro" id="IPR029464">
    <property type="entry name" value="HSDR_N"/>
</dbReference>
<evidence type="ECO:0000259" key="4">
    <source>
        <dbReference type="Pfam" id="PF13588"/>
    </source>
</evidence>
<keyword evidence="2" id="KW-0238">DNA-binding</keyword>
<dbReference type="PRINTS" id="PR00507">
    <property type="entry name" value="N12N6MTFRASE"/>
</dbReference>
<keyword evidence="1" id="KW-0680">Restriction system</keyword>
<dbReference type="InterPro" id="IPR044946">
    <property type="entry name" value="Restrct_endonuc_typeI_TRD_sf"/>
</dbReference>
<dbReference type="InterPro" id="IPR029063">
    <property type="entry name" value="SAM-dependent_MTases_sf"/>
</dbReference>
<proteinExistence type="predicted"/>
<dbReference type="EMBL" id="CP003659">
    <property type="protein sequence ID" value="AFZ57245.1"/>
    <property type="molecule type" value="Genomic_DNA"/>
</dbReference>
<evidence type="ECO:0000313" key="5">
    <source>
        <dbReference type="EMBL" id="AFZ57245.1"/>
    </source>
</evidence>
<dbReference type="AlphaFoldDB" id="K9ZFY3"/>
<evidence type="ECO:0000256" key="1">
    <source>
        <dbReference type="ARBA" id="ARBA00022747"/>
    </source>
</evidence>
<dbReference type="PATRIC" id="fig|272123.3.peg.1910"/>
<dbReference type="SUPFAM" id="SSF53335">
    <property type="entry name" value="S-adenosyl-L-methionine-dependent methyltransferases"/>
    <property type="match status" value="1"/>
</dbReference>
<name>K9ZFY3_ANACC</name>
<keyword evidence="5" id="KW-0808">Transferase</keyword>
<dbReference type="PANTHER" id="PTHR42998">
    <property type="entry name" value="TYPE I RESTRICTION ENZYME HINDVIIP M PROTEIN-RELATED"/>
    <property type="match status" value="1"/>
</dbReference>
<organism evidence="5 6">
    <name type="scientific">Anabaena cylindrica (strain ATCC 27899 / PCC 7122)</name>
    <dbReference type="NCBI Taxonomy" id="272123"/>
    <lineage>
        <taxon>Bacteria</taxon>
        <taxon>Bacillati</taxon>
        <taxon>Cyanobacteriota</taxon>
        <taxon>Cyanophyceae</taxon>
        <taxon>Nostocales</taxon>
        <taxon>Nostocaceae</taxon>
        <taxon>Anabaena</taxon>
    </lineage>
</organism>
<dbReference type="PANTHER" id="PTHR42998:SF1">
    <property type="entry name" value="TYPE I RESTRICTION ENZYME HINDI METHYLASE SUBUNIT"/>
    <property type="match status" value="1"/>
</dbReference>
<evidence type="ECO:0000256" key="2">
    <source>
        <dbReference type="ARBA" id="ARBA00023125"/>
    </source>
</evidence>
<dbReference type="Gene3D" id="3.90.1570.30">
    <property type="match status" value="1"/>
</dbReference>
<dbReference type="InterPro" id="IPR052916">
    <property type="entry name" value="Type-I_RE_MTase_Subunit"/>
</dbReference>
<dbReference type="eggNOG" id="COG0286">
    <property type="taxonomic scope" value="Bacteria"/>
</dbReference>
<feature type="domain" description="DNA methylase adenine-specific" evidence="3">
    <location>
        <begin position="304"/>
        <end position="607"/>
    </location>
</feature>
<dbReference type="InterPro" id="IPR003356">
    <property type="entry name" value="DNA_methylase_A-5"/>
</dbReference>
<evidence type="ECO:0000259" key="3">
    <source>
        <dbReference type="Pfam" id="PF02384"/>
    </source>
</evidence>
<dbReference type="GO" id="GO:0009307">
    <property type="term" value="P:DNA restriction-modification system"/>
    <property type="evidence" value="ECO:0007669"/>
    <property type="project" value="UniProtKB-KW"/>
</dbReference>
<keyword evidence="6" id="KW-1185">Reference proteome</keyword>
<sequence length="1174" mass="134760">MKLADILKDSNYRLSQFTAEEIAQLEQSIILKSTKSGETPYTVCLVRKKEIKLTPEEAIRQLYLRVLTERFYYPLNRIQVEYGVNFGREVKRADIVVMDKDRLNTVYMLVEVKKPKLKDGKEQLRSYCHATGAPIAIWTNGDQISYYQRKDPNYFEELSGLPNANQTLADILQIKFTLEDLIANDKLIKQNKSLKTIVEEMEDEVLANAGVDVFEELFKLIFTKLYDEWYSGQGNRRTTRMMEFRNTGQTEAALKTKIQDLFDKAKKKWEGVFSEDAKISLSPSHLSICISSLEDVKLFNSNLDVVDEAFEYLINKSSKGEKGQFFTPRYVIDMCVKMLNPQEDEYMIDTAAGSSGFPVHTIFHVWRQILEDEGLSASHLFSLEEKPPRCREYVQEQVFAIDFDEKAVRVARTLNLIAGDGETNVLHLNTLDYEMWDEITGQEEWDDIYNAGFKRLKRQRPKDSKDYREFQFDVLMANPPFAGDIKETRIINHYDLAKKANGKWETKVGRDILFIERNLDFLKPGGRMAIVLPQGRFNNSSDKNIRDFIAERCRILAVVGLHGNTFKPHTGTKTSVLLVQKWNDDPKVGALCPRQDDYNIFFATMQKSGKDNSGEKIYVKKSDSSGEYLLDDHGHLIIDHDLFNHEGKTQDGIAEAFIEFAKKENFSFFKLSPSVAPFNAVKYQKLMDGLEAVELSLSEALKENISFRVDSDFFKKQYLHEYHQRKKFKNIILGDIAFITDGQHGYHEVDETSNISHITAKNTKNWFTDKIGADGLAKWVDDKNKRSSLHENDILLANRGTVGCCSIVKNDILPANIDQDIARIELNLNTSIIPEYLLTYLNSKIGYDWVIRNSSGMVQQGLPLNKVRLIPIPLLNNKFQFKIKSLIDISLKEKKSSKDFYEQAEDLLLSELNLKDWQPTKETIAIKSFKESFLSSGRLDAEYYQPKYDELTERLKEKVELTRLGDLLNLNQRGKQPIYIESEDDNKLGLPVVNSKYVREGKVILTDNRYAYFPETDNPLIIHTDDVLINGTGVGTIGRCAPYLYQQPALPDNHVTILRTDLLDSVYLSIYLNSIIGKLQVEKHFKGSSGQIELYPNEISQFLVWNAPESVQKKIRTKVEESHQKREQSKQLLEIAKIGVEKAIETDEVTATDWINQQLEILGIDINNGGENKN</sequence>
<reference evidence="6" key="1">
    <citation type="journal article" date="2013" name="Proc. Natl. Acad. Sci. U.S.A.">
        <title>Improving the coverage of the cyanobacterial phylum using diversity-driven genome sequencing.</title>
        <authorList>
            <person name="Shih P.M."/>
            <person name="Wu D."/>
            <person name="Latifi A."/>
            <person name="Axen S.D."/>
            <person name="Fewer D.P."/>
            <person name="Talla E."/>
            <person name="Calteau A."/>
            <person name="Cai F."/>
            <person name="Tandeau de Marsac N."/>
            <person name="Rippka R."/>
            <person name="Herdman M."/>
            <person name="Sivonen K."/>
            <person name="Coursin T."/>
            <person name="Laurent T."/>
            <person name="Goodwin L."/>
            <person name="Nolan M."/>
            <person name="Davenport K.W."/>
            <person name="Han C.S."/>
            <person name="Rubin E.M."/>
            <person name="Eisen J.A."/>
            <person name="Woyke T."/>
            <person name="Gugger M."/>
            <person name="Kerfeld C.A."/>
        </authorList>
    </citation>
    <scope>NUCLEOTIDE SEQUENCE [LARGE SCALE GENOMIC DNA]</scope>
    <source>
        <strain evidence="6">ATCC 27899 / PCC 7122</strain>
    </source>
</reference>
<dbReference type="Pfam" id="PF02384">
    <property type="entry name" value="N6_Mtase"/>
    <property type="match status" value="1"/>
</dbReference>
<dbReference type="REBASE" id="58196">
    <property type="entry name" value="M.Acy7122ORF1751P"/>
</dbReference>
<dbReference type="Pfam" id="PF13588">
    <property type="entry name" value="HSDR_N_2"/>
    <property type="match status" value="1"/>
</dbReference>
<dbReference type="Gene3D" id="3.40.50.150">
    <property type="entry name" value="Vaccinia Virus protein VP39"/>
    <property type="match status" value="1"/>
</dbReference>
<dbReference type="RefSeq" id="WP_015213893.1">
    <property type="nucleotide sequence ID" value="NC_019771.1"/>
</dbReference>
<protein>
    <submittedName>
        <fullName evidence="5">N-6 DNA methylase</fullName>
    </submittedName>
</protein>
<dbReference type="STRING" id="272123.Anacy_1751"/>
<keyword evidence="5" id="KW-0489">Methyltransferase</keyword>
<dbReference type="GO" id="GO:0003677">
    <property type="term" value="F:DNA binding"/>
    <property type="evidence" value="ECO:0007669"/>
    <property type="project" value="UniProtKB-KW"/>
</dbReference>
<dbReference type="OrthoDB" id="467945at2"/>
<gene>
    <name evidence="5" type="ordered locus">Anacy_1751</name>
</gene>
<evidence type="ECO:0000313" key="6">
    <source>
        <dbReference type="Proteomes" id="UP000010474"/>
    </source>
</evidence>
<dbReference type="eggNOG" id="COG0732">
    <property type="taxonomic scope" value="Bacteria"/>
</dbReference>
<dbReference type="Gene3D" id="3.90.220.20">
    <property type="entry name" value="DNA methylase specificity domains"/>
    <property type="match status" value="2"/>
</dbReference>
<dbReference type="GO" id="GO:0032259">
    <property type="term" value="P:methylation"/>
    <property type="evidence" value="ECO:0007669"/>
    <property type="project" value="UniProtKB-KW"/>
</dbReference>
<feature type="domain" description="Type I restriction enzyme R protein N-terminal" evidence="4">
    <location>
        <begin position="55"/>
        <end position="162"/>
    </location>
</feature>